<reference evidence="3" key="2">
    <citation type="journal article" date="2024" name="Plant">
        <title>Genomic evolution and insights into agronomic trait innovations of Sesamum species.</title>
        <authorList>
            <person name="Miao H."/>
            <person name="Wang L."/>
            <person name="Qu L."/>
            <person name="Liu H."/>
            <person name="Sun Y."/>
            <person name="Le M."/>
            <person name="Wang Q."/>
            <person name="Wei S."/>
            <person name="Zheng Y."/>
            <person name="Lin W."/>
            <person name="Duan Y."/>
            <person name="Cao H."/>
            <person name="Xiong S."/>
            <person name="Wang X."/>
            <person name="Wei L."/>
            <person name="Li C."/>
            <person name="Ma Q."/>
            <person name="Ju M."/>
            <person name="Zhao R."/>
            <person name="Li G."/>
            <person name="Mu C."/>
            <person name="Tian Q."/>
            <person name="Mei H."/>
            <person name="Zhang T."/>
            <person name="Gao T."/>
            <person name="Zhang H."/>
        </authorList>
    </citation>
    <scope>NUCLEOTIDE SEQUENCE</scope>
    <source>
        <strain evidence="3">KEN1</strain>
    </source>
</reference>
<dbReference type="AlphaFoldDB" id="A0AAW2S1Y1"/>
<name>A0AAW2S1Y1_9LAMI</name>
<accession>A0AAW2S1Y1</accession>
<dbReference type="InterPro" id="IPR025452">
    <property type="entry name" value="DUF4218"/>
</dbReference>
<organism evidence="3">
    <name type="scientific">Sesamum latifolium</name>
    <dbReference type="NCBI Taxonomy" id="2727402"/>
    <lineage>
        <taxon>Eukaryota</taxon>
        <taxon>Viridiplantae</taxon>
        <taxon>Streptophyta</taxon>
        <taxon>Embryophyta</taxon>
        <taxon>Tracheophyta</taxon>
        <taxon>Spermatophyta</taxon>
        <taxon>Magnoliopsida</taxon>
        <taxon>eudicotyledons</taxon>
        <taxon>Gunneridae</taxon>
        <taxon>Pentapetalae</taxon>
        <taxon>asterids</taxon>
        <taxon>lamiids</taxon>
        <taxon>Lamiales</taxon>
        <taxon>Pedaliaceae</taxon>
        <taxon>Sesamum</taxon>
    </lineage>
</organism>
<sequence length="110" mass="12973">MYPFERSLRDLKKKVKNKAHVEESIVEAYIVEEISLFSSDYFDRDILCKRSRPGRNDDLTSNEDINQRSIFNQPGRASGAPKKRWLSESERQIIETYILCNCEVVTTYYE</sequence>
<gene>
    <name evidence="4" type="ORF">Slati_1140600</name>
    <name evidence="3" type="ORF">Slati_4604100</name>
</gene>
<proteinExistence type="predicted"/>
<evidence type="ECO:0000259" key="2">
    <source>
        <dbReference type="Pfam" id="PF13960"/>
    </source>
</evidence>
<dbReference type="EMBL" id="JACGWN010000161">
    <property type="protein sequence ID" value="KAL0386414.1"/>
    <property type="molecule type" value="Genomic_DNA"/>
</dbReference>
<reference evidence="3" key="1">
    <citation type="submission" date="2020-06" db="EMBL/GenBank/DDBJ databases">
        <authorList>
            <person name="Li T."/>
            <person name="Hu X."/>
            <person name="Zhang T."/>
            <person name="Song X."/>
            <person name="Zhang H."/>
            <person name="Dai N."/>
            <person name="Sheng W."/>
            <person name="Hou X."/>
            <person name="Wei L."/>
        </authorList>
    </citation>
    <scope>NUCLEOTIDE SEQUENCE</scope>
    <source>
        <strain evidence="3">KEN1</strain>
        <tissue evidence="3">Leaf</tissue>
    </source>
</reference>
<evidence type="ECO:0000313" key="4">
    <source>
        <dbReference type="EMBL" id="KAL0451625.1"/>
    </source>
</evidence>
<dbReference type="PANTHER" id="PTHR48451">
    <property type="entry name" value="DUF4218 DOMAIN-CONTAINING PROTEIN"/>
    <property type="match status" value="1"/>
</dbReference>
<comment type="caution">
    <text evidence="3">The sequence shown here is derived from an EMBL/GenBank/DDBJ whole genome shotgun (WGS) entry which is preliminary data.</text>
</comment>
<dbReference type="PANTHER" id="PTHR48451:SF1">
    <property type="entry name" value="DUF4218 DOMAIN-CONTAINING PROTEIN"/>
    <property type="match status" value="1"/>
</dbReference>
<protein>
    <recommendedName>
        <fullName evidence="2">DUF4218 domain-containing protein</fullName>
    </recommendedName>
</protein>
<dbReference type="EMBL" id="JACGWN010000004">
    <property type="protein sequence ID" value="KAL0451625.1"/>
    <property type="molecule type" value="Genomic_DNA"/>
</dbReference>
<dbReference type="Pfam" id="PF13960">
    <property type="entry name" value="DUF4218"/>
    <property type="match status" value="1"/>
</dbReference>
<evidence type="ECO:0000313" key="3">
    <source>
        <dbReference type="EMBL" id="KAL0386414.1"/>
    </source>
</evidence>
<feature type="domain" description="DUF4218" evidence="2">
    <location>
        <begin position="1"/>
        <end position="56"/>
    </location>
</feature>
<feature type="compositionally biased region" description="Polar residues" evidence="1">
    <location>
        <begin position="62"/>
        <end position="72"/>
    </location>
</feature>
<evidence type="ECO:0000256" key="1">
    <source>
        <dbReference type="SAM" id="MobiDB-lite"/>
    </source>
</evidence>
<feature type="region of interest" description="Disordered" evidence="1">
    <location>
        <begin position="51"/>
        <end position="82"/>
    </location>
</feature>